<dbReference type="InterPro" id="IPR008183">
    <property type="entry name" value="Aldose_1/G6P_1-epimerase"/>
</dbReference>
<sequence length="327" mass="36553">MSKIQEYELKNSNAMTVKILNLGARVSSIKVPIDQCPTEMTVTYNNLQCFLDDKAYIGATVGPVSNRIKNGEFYLNQTRYILDKNDRGNCLHGGEKGFSQHLWQVNETTQTLTYLELNLESKHLEHGLPGHLNITVGYNLTEDNALEITYYAKSTEDTLLSVCNHCYFNLAETSVDNLFLSLDATNYLPIDELGIPTGDMKAVGEGDFAFNSQLKSIGLTIGSANDPQIIANRGFDHCYVINPHLAQSPVATLIAKSTGIRMQLYTDYEGVQLYSGQHLKPPFKPYQGICIEAQRFPNAINNPLLPNPILKSDTLLKQHTVYKFDHV</sequence>
<dbReference type="InterPro" id="IPR011013">
    <property type="entry name" value="Gal_mutarotase_sf_dom"/>
</dbReference>
<dbReference type="InterPro" id="IPR047215">
    <property type="entry name" value="Galactose_mutarotase-like"/>
</dbReference>
<evidence type="ECO:0000313" key="7">
    <source>
        <dbReference type="Proteomes" id="UP000615755"/>
    </source>
</evidence>
<keyword evidence="3 5" id="KW-0413">Isomerase</keyword>
<dbReference type="InterPro" id="IPR014718">
    <property type="entry name" value="GH-type_carb-bd"/>
</dbReference>
<evidence type="ECO:0000256" key="4">
    <source>
        <dbReference type="ARBA" id="ARBA00023277"/>
    </source>
</evidence>
<evidence type="ECO:0000256" key="3">
    <source>
        <dbReference type="ARBA" id="ARBA00023235"/>
    </source>
</evidence>
<evidence type="ECO:0000313" key="6">
    <source>
        <dbReference type="EMBL" id="MBE0370146.1"/>
    </source>
</evidence>
<dbReference type="PANTHER" id="PTHR10091">
    <property type="entry name" value="ALDOSE-1-EPIMERASE"/>
    <property type="match status" value="1"/>
</dbReference>
<dbReference type="Pfam" id="PF01263">
    <property type="entry name" value="Aldose_epim"/>
    <property type="match status" value="1"/>
</dbReference>
<name>A0ABR9EGM2_9GAMM</name>
<dbReference type="EMBL" id="AQGV01000015">
    <property type="protein sequence ID" value="MBE0370146.1"/>
    <property type="molecule type" value="Genomic_DNA"/>
</dbReference>
<dbReference type="CDD" id="cd09019">
    <property type="entry name" value="galactose_mutarotase_like"/>
    <property type="match status" value="1"/>
</dbReference>
<comment type="pathway">
    <text evidence="1 5">Carbohydrate metabolism; hexose metabolism.</text>
</comment>
<dbReference type="PANTHER" id="PTHR10091:SF0">
    <property type="entry name" value="GALACTOSE MUTAROTASE"/>
    <property type="match status" value="1"/>
</dbReference>
<accession>A0ABR9EGM2</accession>
<evidence type="ECO:0000256" key="1">
    <source>
        <dbReference type="ARBA" id="ARBA00005028"/>
    </source>
</evidence>
<dbReference type="Gene3D" id="2.70.98.10">
    <property type="match status" value="1"/>
</dbReference>
<protein>
    <recommendedName>
        <fullName evidence="5">Aldose 1-epimerase</fullName>
        <ecNumber evidence="5">5.1.3.3</ecNumber>
    </recommendedName>
</protein>
<evidence type="ECO:0000256" key="2">
    <source>
        <dbReference type="ARBA" id="ARBA00006206"/>
    </source>
</evidence>
<dbReference type="EC" id="5.1.3.3" evidence="5"/>
<dbReference type="Proteomes" id="UP000615755">
    <property type="component" value="Unassembled WGS sequence"/>
</dbReference>
<evidence type="ECO:0000256" key="5">
    <source>
        <dbReference type="PIRNR" id="PIRNR005096"/>
    </source>
</evidence>
<comment type="catalytic activity">
    <reaction evidence="5">
        <text>alpha-D-glucose = beta-D-glucose</text>
        <dbReference type="Rhea" id="RHEA:10264"/>
        <dbReference type="ChEBI" id="CHEBI:15903"/>
        <dbReference type="ChEBI" id="CHEBI:17925"/>
        <dbReference type="EC" id="5.1.3.3"/>
    </reaction>
</comment>
<dbReference type="InterPro" id="IPR015443">
    <property type="entry name" value="Aldose_1-epimerase"/>
</dbReference>
<keyword evidence="7" id="KW-1185">Reference proteome</keyword>
<keyword evidence="4 5" id="KW-0119">Carbohydrate metabolism</keyword>
<gene>
    <name evidence="6" type="primary">galM</name>
    <name evidence="6" type="ORF">PAUR_b0109</name>
</gene>
<organism evidence="6 7">
    <name type="scientific">Pseudoalteromonas aurantia 208</name>
    <dbReference type="NCBI Taxonomy" id="1314867"/>
    <lineage>
        <taxon>Bacteria</taxon>
        <taxon>Pseudomonadati</taxon>
        <taxon>Pseudomonadota</taxon>
        <taxon>Gammaproteobacteria</taxon>
        <taxon>Alteromonadales</taxon>
        <taxon>Pseudoalteromonadaceae</taxon>
        <taxon>Pseudoalteromonas</taxon>
    </lineage>
</organism>
<reference evidence="6 7" key="1">
    <citation type="submission" date="2015-03" db="EMBL/GenBank/DDBJ databases">
        <title>Genome sequence of Pseudoalteromonas aurantia.</title>
        <authorList>
            <person name="Xie B.-B."/>
            <person name="Rong J.-C."/>
            <person name="Qin Q.-L."/>
            <person name="Zhang Y.-Z."/>
        </authorList>
    </citation>
    <scope>NUCLEOTIDE SEQUENCE [LARGE SCALE GENOMIC DNA]</scope>
    <source>
        <strain evidence="6 7">208</strain>
    </source>
</reference>
<dbReference type="PIRSF" id="PIRSF005096">
    <property type="entry name" value="GALM"/>
    <property type="match status" value="1"/>
</dbReference>
<comment type="similarity">
    <text evidence="2 5">Belongs to the aldose epimerase family.</text>
</comment>
<dbReference type="SUPFAM" id="SSF74650">
    <property type="entry name" value="Galactose mutarotase-like"/>
    <property type="match status" value="1"/>
</dbReference>
<dbReference type="RefSeq" id="WP_192509309.1">
    <property type="nucleotide sequence ID" value="NZ_AQGV01000015.1"/>
</dbReference>
<proteinExistence type="inferred from homology"/>
<comment type="caution">
    <text evidence="6">The sequence shown here is derived from an EMBL/GenBank/DDBJ whole genome shotgun (WGS) entry which is preliminary data.</text>
</comment>